<protein>
    <recommendedName>
        <fullName evidence="9">Nucleoporin NUP188</fullName>
    </recommendedName>
</protein>
<dbReference type="Gene3D" id="1.25.10.70">
    <property type="match status" value="1"/>
</dbReference>
<keyword evidence="3" id="KW-0509">mRNA transport</keyword>
<feature type="domain" description="Nuclear pore protein Nup188 C-terminal" evidence="11">
    <location>
        <begin position="1469"/>
        <end position="1835"/>
    </location>
</feature>
<dbReference type="GO" id="GO:0051028">
    <property type="term" value="P:mRNA transport"/>
    <property type="evidence" value="ECO:0007669"/>
    <property type="project" value="UniProtKB-KW"/>
</dbReference>
<dbReference type="Pfam" id="PF10487">
    <property type="entry name" value="Nup188_N"/>
    <property type="match status" value="1"/>
</dbReference>
<proteinExistence type="inferred from homology"/>
<dbReference type="InterPro" id="IPR048883">
    <property type="entry name" value="Nup188_N-subdom_III"/>
</dbReference>
<gene>
    <name evidence="13" type="ORF">CPLU01_09149</name>
</gene>
<accession>A0A8H6KAJ1</accession>
<dbReference type="GO" id="GO:0006606">
    <property type="term" value="P:protein import into nucleus"/>
    <property type="evidence" value="ECO:0007669"/>
    <property type="project" value="TreeGrafter"/>
</dbReference>
<keyword evidence="6" id="KW-0906">Nuclear pore complex</keyword>
<evidence type="ECO:0000256" key="2">
    <source>
        <dbReference type="ARBA" id="ARBA00022448"/>
    </source>
</evidence>
<dbReference type="PANTHER" id="PTHR31431">
    <property type="entry name" value="NUCLEOPORIN NUP188 HOMOLOG"/>
    <property type="match status" value="1"/>
</dbReference>
<organism evidence="13 14">
    <name type="scientific">Colletotrichum plurivorum</name>
    <dbReference type="NCBI Taxonomy" id="2175906"/>
    <lineage>
        <taxon>Eukaryota</taxon>
        <taxon>Fungi</taxon>
        <taxon>Dikarya</taxon>
        <taxon>Ascomycota</taxon>
        <taxon>Pezizomycotina</taxon>
        <taxon>Sordariomycetes</taxon>
        <taxon>Hypocreomycetidae</taxon>
        <taxon>Glomerellales</taxon>
        <taxon>Glomerellaceae</taxon>
        <taxon>Colletotrichum</taxon>
        <taxon>Colletotrichum orchidearum species complex</taxon>
    </lineage>
</organism>
<dbReference type="InterPro" id="IPR018864">
    <property type="entry name" value="Nucleoporin_Nup188_N"/>
</dbReference>
<evidence type="ECO:0000256" key="1">
    <source>
        <dbReference type="ARBA" id="ARBA00004567"/>
    </source>
</evidence>
<dbReference type="InterPro" id="IPR044840">
    <property type="entry name" value="Nup188"/>
</dbReference>
<evidence type="ECO:0000256" key="5">
    <source>
        <dbReference type="ARBA" id="ARBA00023010"/>
    </source>
</evidence>
<evidence type="ECO:0000256" key="6">
    <source>
        <dbReference type="ARBA" id="ARBA00023132"/>
    </source>
</evidence>
<evidence type="ECO:0000313" key="13">
    <source>
        <dbReference type="EMBL" id="KAF6827363.1"/>
    </source>
</evidence>
<evidence type="ECO:0000256" key="3">
    <source>
        <dbReference type="ARBA" id="ARBA00022816"/>
    </source>
</evidence>
<dbReference type="PANTHER" id="PTHR31431:SF1">
    <property type="entry name" value="NUCLEOPORIN NUP188"/>
    <property type="match status" value="1"/>
</dbReference>
<dbReference type="Proteomes" id="UP000654918">
    <property type="component" value="Unassembled WGS sequence"/>
</dbReference>
<dbReference type="GO" id="GO:0044611">
    <property type="term" value="C:nuclear pore inner ring"/>
    <property type="evidence" value="ECO:0007669"/>
    <property type="project" value="TreeGrafter"/>
</dbReference>
<keyword evidence="4" id="KW-0653">Protein transport</keyword>
<evidence type="ECO:0000256" key="4">
    <source>
        <dbReference type="ARBA" id="ARBA00022927"/>
    </source>
</evidence>
<evidence type="ECO:0000313" key="14">
    <source>
        <dbReference type="Proteomes" id="UP000654918"/>
    </source>
</evidence>
<feature type="domain" description="Nucleoporin Nup188 N-terminal" evidence="10">
    <location>
        <begin position="265"/>
        <end position="453"/>
    </location>
</feature>
<keyword evidence="7" id="KW-0539">Nucleus</keyword>
<dbReference type="Pfam" id="PF18378">
    <property type="entry name" value="Nup188_C"/>
    <property type="match status" value="1"/>
</dbReference>
<sequence length="1842" mass="203355">MAKVADSLYFPPLEECLNGDNIIMWVALPLFYRLDDVKTADAWSSSWKLVAAALAEKDDARRKSQAVVQFLQNDYVRSLLKDPSTVFAPPNDASKSTFDTRTAAIHVTPTPNEKFDINIIKEDAQWLSKNAKVNLVAALRAVVVEFQSRPASHLTGPLSTQDAVNLQEAAGITNVQSSTLAPLSGVALDAETIWAEFEKPETRRQRVFQTYLAERRYFLMTASLVHENLFYGQLSTQITAAAGPSTPPGLLAADERPKYLNDLLTTYLDYVMEAAGRLAEGLGAVIDDKTLLVEELELDWMQTVLTEVVHALSVVFQSVDGNGDTFAPGGIVGQWFSFMDGYGFFSGITAPNESIASLIMPLRSLISAISFKLLNPTRSIECLMQDSPEYRGDEDPYITSPAVLETIHNAILAAANADCESQSPVIFAWTVIVHRMFVSHHERIEKRDALQNQRSQETFEAGVLIRPTTSRRLSAGSIVSLDGKSFDIFLTGAGLDKDMQIIEQLAVAVTSNGRAYEVVSEMALAIGASSEGSFSPLLSSRIRLSYVDFLKATYPLVGYQSDSVTSLLSVLSGGQQYWDLSQPALAPADDILANLLQDETAMEYYFHQSLSRYPFEFLPFLNMCRALANCTVADGRSDVVVNLLRKTPTLTFVLPDDYQQYELAQEEDNTNTFYLLEDIPLFTPATAWNRRTRVDDAFRIPADTYGRFVTDSGRVVLMEYEHSALALLGKRLEIQLAPETYRNELDGFQPEETAETITLLSTLLRAEVIKSEKQGLSGEDSLKSGLELLEEIGKHISGNKDLVAVICETMDVYMQDDKVTEGQGITVLNACVQFLHAILPLCPTRVWSYLARCELLNSEAQAGKLAKITGNLDLVGDRFELLLSAVRLFYSLIDSVKSSAVQRKSGNKLVGRQKVSNNVWLGVADKVLGKVSLAIAQAAVDVFETSSTWRFASELHRTLLIRHVVPVLNRIIPHTYGMGGRENSETLTACLEPAASYIIDAFLSPSTGSLRFQPLLATLVNGLQIPDSTLYQDRLASAQEQLISTLQFTTTLLRVANYLEKPSATFEDHLFKTSSILARLCAICEQFRRPSLLLLEALVLSAAKANDDPPSLLGYLGPLLSRSFIQVLSRLDKPFLVSKDVQTTWKFFSTIVQNRQTWLSNCLLTGKIPRDALKGGKKDSSAAPNSVLATAFTKLKKIKELDISEALRILDFVASSQNHWPWTIFTLQKDSAFLDSLRLYVKDLNSFAVTSKTDAVKAAIDAKMAAYIGEIFAMQLYHLRQMGGADTFAKSLVTDLDYYLRDGVEVSSYNNSLHTNFAKNFTSKYPGVSLEAFKRTALRPGELGRSYFYDLESASEMLSFDPGWHGRRNNGFRNEMGIANANLSLVDAQISLFHAWEYLLLELSSCLPDNDTIAKQMLQVAQQCLEANRSNQGPENIFMRIVEERADLGLLLVQRLVGRPISSHDVNQLLGTLFTIVNGVEEPFNPDSISYYRTMLKTIYVTLRAYSAAEKKGLGASKNGGEGFSVALTQTVLNLLDNVVAKGFRTLVTLVHDKEAAVAPEDLALLTAILQACLSMPTIDQCQTQILNIMASYDAMHAATSLFSWADKLAINGDPIYGELSLLFLLELSTLPAVAEQMACDGLLGHLTSAGITNFMRRGNISPFSEAVGPQRCYSIWVKGVLPLLLNLLTALGGTVAPELAYVMNQFPLLLKSSVDRFEAPGASRTASREAPHYVTLLSVSEVHSLALLTRVIAALRIANNRDIPEIQWDAASLLENIDFWLSSRKLLRDRLLPLGQREVEWKGTKTGASGDNGQPENLLESKVLSQLEAVRDVLSEDLEEA</sequence>
<evidence type="ECO:0000256" key="7">
    <source>
        <dbReference type="ARBA" id="ARBA00023242"/>
    </source>
</evidence>
<dbReference type="Pfam" id="PF21093">
    <property type="entry name" value="Nup188_N-subdom_III"/>
    <property type="match status" value="1"/>
</dbReference>
<evidence type="ECO:0000256" key="8">
    <source>
        <dbReference type="ARBA" id="ARBA00038387"/>
    </source>
</evidence>
<reference evidence="13" key="1">
    <citation type="journal article" date="2020" name="Phytopathology">
        <title>Genome Sequence Resources of Colletotrichum truncatum, C. plurivorum, C. musicola, and C. sojae: Four Species Pathogenic to Soybean (Glycine max).</title>
        <authorList>
            <person name="Rogerio F."/>
            <person name="Boufleur T.R."/>
            <person name="Ciampi-Guillardi M."/>
            <person name="Sukno S.A."/>
            <person name="Thon M.R."/>
            <person name="Massola Junior N.S."/>
            <person name="Baroncelli R."/>
        </authorList>
    </citation>
    <scope>NUCLEOTIDE SEQUENCE</scope>
    <source>
        <strain evidence="13">LFN00145</strain>
    </source>
</reference>
<keyword evidence="2" id="KW-0813">Transport</keyword>
<name>A0A8H6KAJ1_9PEZI</name>
<evidence type="ECO:0000259" key="11">
    <source>
        <dbReference type="Pfam" id="PF18378"/>
    </source>
</evidence>
<evidence type="ECO:0000256" key="9">
    <source>
        <dbReference type="ARBA" id="ARBA00040174"/>
    </source>
</evidence>
<comment type="caution">
    <text evidence="13">The sequence shown here is derived from an EMBL/GenBank/DDBJ whole genome shotgun (WGS) entry which is preliminary data.</text>
</comment>
<comment type="similarity">
    <text evidence="8">Belongs to the Nup188 family.</text>
</comment>
<dbReference type="InterPro" id="IPR041634">
    <property type="entry name" value="Nup188_C"/>
</dbReference>
<feature type="domain" description="Nucleoporin Nup188 N-terminal subdomain III" evidence="12">
    <location>
        <begin position="717"/>
        <end position="1167"/>
    </location>
</feature>
<dbReference type="GO" id="GO:0017056">
    <property type="term" value="F:structural constituent of nuclear pore"/>
    <property type="evidence" value="ECO:0007669"/>
    <property type="project" value="InterPro"/>
</dbReference>
<dbReference type="EMBL" id="WIGO01000139">
    <property type="protein sequence ID" value="KAF6827363.1"/>
    <property type="molecule type" value="Genomic_DNA"/>
</dbReference>
<keyword evidence="5" id="KW-0811">Translocation</keyword>
<dbReference type="Pfam" id="PF21094">
    <property type="entry name" value="Nup188_SH3-like"/>
    <property type="match status" value="1"/>
</dbReference>
<keyword evidence="14" id="KW-1185">Reference proteome</keyword>
<comment type="subcellular location">
    <subcellularLocation>
        <location evidence="1">Nucleus</location>
        <location evidence="1">Nuclear pore complex</location>
    </subcellularLocation>
</comment>
<dbReference type="GO" id="GO:0006405">
    <property type="term" value="P:RNA export from nucleus"/>
    <property type="evidence" value="ECO:0007669"/>
    <property type="project" value="TreeGrafter"/>
</dbReference>
<evidence type="ECO:0000259" key="10">
    <source>
        <dbReference type="Pfam" id="PF10487"/>
    </source>
</evidence>
<evidence type="ECO:0000259" key="12">
    <source>
        <dbReference type="Pfam" id="PF21093"/>
    </source>
</evidence>